<dbReference type="EMBL" id="KV748445">
    <property type="protein sequence ID" value="OCL15465.1"/>
    <property type="molecule type" value="Genomic_DNA"/>
</dbReference>
<sequence>MHNTMMSRHQENQTARAPALSWPSVAADKFNSSQLRGWYRHGTLSVGSWVGWCCCLSPLFGDDVLDDSDGSMYSPSFLILPVRELILSKGASAQVSQLYSYRVPSSVGQSICQFGRLPPARAAAAAAATAAAITALASCLLLPFSVCLYTLFYPASSSAKHPSTRLASHSISPISNSYGQTRDKSQEPLQAVSRIKKKNNARLFQRSEKSLSSRGALRALEIVECFGLRAVAPEIRPTAFRHCILINRKPSSDSVLCPLHVVQRGHPPRP</sequence>
<protein>
    <submittedName>
        <fullName evidence="2">Uncharacterized protein</fullName>
    </submittedName>
</protein>
<accession>A0A8E2FFA1</accession>
<keyword evidence="3" id="KW-1185">Reference proteome</keyword>
<dbReference type="Proteomes" id="UP000250140">
    <property type="component" value="Unassembled WGS sequence"/>
</dbReference>
<feature type="transmembrane region" description="Helical" evidence="1">
    <location>
        <begin position="123"/>
        <end position="152"/>
    </location>
</feature>
<evidence type="ECO:0000313" key="2">
    <source>
        <dbReference type="EMBL" id="OCL15465.1"/>
    </source>
</evidence>
<keyword evidence="1" id="KW-1133">Transmembrane helix</keyword>
<keyword evidence="1" id="KW-0472">Membrane</keyword>
<reference evidence="2 3" key="1">
    <citation type="journal article" date="2016" name="Nat. Commun.">
        <title>Ectomycorrhizal ecology is imprinted in the genome of the dominant symbiotic fungus Cenococcum geophilum.</title>
        <authorList>
            <consortium name="DOE Joint Genome Institute"/>
            <person name="Peter M."/>
            <person name="Kohler A."/>
            <person name="Ohm R.A."/>
            <person name="Kuo A."/>
            <person name="Krutzmann J."/>
            <person name="Morin E."/>
            <person name="Arend M."/>
            <person name="Barry K.W."/>
            <person name="Binder M."/>
            <person name="Choi C."/>
            <person name="Clum A."/>
            <person name="Copeland A."/>
            <person name="Grisel N."/>
            <person name="Haridas S."/>
            <person name="Kipfer T."/>
            <person name="LaButti K."/>
            <person name="Lindquist E."/>
            <person name="Lipzen A."/>
            <person name="Maire R."/>
            <person name="Meier B."/>
            <person name="Mihaltcheva S."/>
            <person name="Molinier V."/>
            <person name="Murat C."/>
            <person name="Poggeler S."/>
            <person name="Quandt C.A."/>
            <person name="Sperisen C."/>
            <person name="Tritt A."/>
            <person name="Tisserant E."/>
            <person name="Crous P.W."/>
            <person name="Henrissat B."/>
            <person name="Nehls U."/>
            <person name="Egli S."/>
            <person name="Spatafora J.W."/>
            <person name="Grigoriev I.V."/>
            <person name="Martin F.M."/>
        </authorList>
    </citation>
    <scope>NUCLEOTIDE SEQUENCE [LARGE SCALE GENOMIC DNA]</scope>
    <source>
        <strain evidence="2 3">CBS 207.34</strain>
    </source>
</reference>
<name>A0A8E2FFA1_9PEZI</name>
<evidence type="ECO:0000313" key="3">
    <source>
        <dbReference type="Proteomes" id="UP000250140"/>
    </source>
</evidence>
<gene>
    <name evidence="2" type="ORF">AOQ84DRAFT_60925</name>
</gene>
<organism evidence="2 3">
    <name type="scientific">Glonium stellatum</name>
    <dbReference type="NCBI Taxonomy" id="574774"/>
    <lineage>
        <taxon>Eukaryota</taxon>
        <taxon>Fungi</taxon>
        <taxon>Dikarya</taxon>
        <taxon>Ascomycota</taxon>
        <taxon>Pezizomycotina</taxon>
        <taxon>Dothideomycetes</taxon>
        <taxon>Pleosporomycetidae</taxon>
        <taxon>Gloniales</taxon>
        <taxon>Gloniaceae</taxon>
        <taxon>Glonium</taxon>
    </lineage>
</organism>
<evidence type="ECO:0000256" key="1">
    <source>
        <dbReference type="SAM" id="Phobius"/>
    </source>
</evidence>
<keyword evidence="1" id="KW-0812">Transmembrane</keyword>
<dbReference type="AlphaFoldDB" id="A0A8E2FFA1"/>
<proteinExistence type="predicted"/>